<reference evidence="1" key="1">
    <citation type="submission" date="2013-10" db="EMBL/GenBank/DDBJ databases">
        <title>Genomic analysis of the causative agents of coccidiosis in chickens.</title>
        <authorList>
            <person name="Reid A.J."/>
            <person name="Blake D."/>
            <person name="Billington K."/>
            <person name="Browne H."/>
            <person name="Dunn M."/>
            <person name="Hung S."/>
            <person name="Kawahara F."/>
            <person name="Miranda-Saavedra D."/>
            <person name="Mourier T."/>
            <person name="Nagra H."/>
            <person name="Otto T.D."/>
            <person name="Rawlings N."/>
            <person name="Sanchez A."/>
            <person name="Sanders M."/>
            <person name="Subramaniam C."/>
            <person name="Tay Y."/>
            <person name="Dear P."/>
            <person name="Doerig C."/>
            <person name="Gruber A."/>
            <person name="Parkinson J."/>
            <person name="Shirley M."/>
            <person name="Wan K.L."/>
            <person name="Berriman M."/>
            <person name="Tomley F."/>
            <person name="Pain A."/>
        </authorList>
    </citation>
    <scope>NUCLEOTIDE SEQUENCE [LARGE SCALE GENOMIC DNA]</scope>
    <source>
        <strain evidence="1">Houghton</strain>
    </source>
</reference>
<dbReference type="EMBL" id="HG673462">
    <property type="protein sequence ID" value="CDI83666.1"/>
    <property type="molecule type" value="Genomic_DNA"/>
</dbReference>
<dbReference type="RefSeq" id="XP_013247237.1">
    <property type="nucleotide sequence ID" value="XM_013391783.1"/>
</dbReference>
<dbReference type="GeneID" id="25272231"/>
<accession>U6GTT8</accession>
<evidence type="ECO:0000313" key="2">
    <source>
        <dbReference type="Proteomes" id="UP000018050"/>
    </source>
</evidence>
<dbReference type="AlphaFoldDB" id="U6GTT8"/>
<proteinExistence type="predicted"/>
<dbReference type="Proteomes" id="UP000018050">
    <property type="component" value="Unassembled WGS sequence"/>
</dbReference>
<keyword evidence="2" id="KW-1185">Reference proteome</keyword>
<reference evidence="1" key="2">
    <citation type="submission" date="2013-10" db="EMBL/GenBank/DDBJ databases">
        <authorList>
            <person name="Aslett M."/>
        </authorList>
    </citation>
    <scope>NUCLEOTIDE SEQUENCE [LARGE SCALE GENOMIC DNA]</scope>
    <source>
        <strain evidence="1">Houghton</strain>
    </source>
</reference>
<dbReference type="VEuPathDB" id="ToxoDB:EAH_00041610"/>
<name>U6GTT8_EIMAC</name>
<evidence type="ECO:0000313" key="1">
    <source>
        <dbReference type="EMBL" id="CDI83666.1"/>
    </source>
</evidence>
<sequence length="132" mass="13890">MIASKCFQHSRRPQQLLQLLAHLSGGSSSSTNSSRRPETYDVCSSCHDQYACNQHESLRGATNSARLGSINPAEAAASVAAAQAQYLPFRYKRALAGLEIDWNTYDTGRPSDAAAAHTHAAAATAATAGPTG</sequence>
<gene>
    <name evidence="1" type="ORF">EAH_00041610</name>
</gene>
<organism evidence="1 2">
    <name type="scientific">Eimeria acervulina</name>
    <name type="common">Coccidian parasite</name>
    <dbReference type="NCBI Taxonomy" id="5801"/>
    <lineage>
        <taxon>Eukaryota</taxon>
        <taxon>Sar</taxon>
        <taxon>Alveolata</taxon>
        <taxon>Apicomplexa</taxon>
        <taxon>Conoidasida</taxon>
        <taxon>Coccidia</taxon>
        <taxon>Eucoccidiorida</taxon>
        <taxon>Eimeriorina</taxon>
        <taxon>Eimeriidae</taxon>
        <taxon>Eimeria</taxon>
    </lineage>
</organism>
<protein>
    <submittedName>
        <fullName evidence="1">Uncharacterized protein</fullName>
    </submittedName>
</protein>